<reference key="1">
    <citation type="submission" date="2019-01" db="UniProtKB">
        <authorList>
            <consortium name="RefSeq"/>
        </authorList>
    </citation>
    <scope>IDENTIFICATION</scope>
</reference>
<dbReference type="RefSeq" id="XP_025709703.1">
    <property type="nucleotide sequence ID" value="XM_025853918.1"/>
</dbReference>
<feature type="compositionally biased region" description="Low complexity" evidence="1">
    <location>
        <begin position="253"/>
        <end position="262"/>
    </location>
</feature>
<keyword evidence="2" id="KW-1185">Reference proteome</keyword>
<dbReference type="Pfam" id="PF15755">
    <property type="entry name" value="DUF4689"/>
    <property type="match status" value="1"/>
</dbReference>
<dbReference type="InParanoid" id="A0A3Q7MQR2"/>
<gene>
    <name evidence="3" type="primary">LOC112810351</name>
</gene>
<dbReference type="CTD" id="113421760"/>
<evidence type="ECO:0000313" key="2">
    <source>
        <dbReference type="Proteomes" id="UP000286641"/>
    </source>
</evidence>
<sequence length="363" mass="39791">MCPVAEDACAQAGNPAVDVAARAPLELWRRRHWRRWRSDELLGAAGHWTPRAFWLSGFQGRICASLDPSPQEKGPGWQTSRALEIGLSLILDSSQRPYSAATHTSPYRCLPTKTEAAWSEDKEMPTLSHLLPLPTRLSKMPSTPEQPSGHTEGLPTSELGSWPPLPCGPCIPIMLALASLAALFLLTTAMLAERLFRRSQHPDPSTHAPTLVWRPGGELWIEPKGTPRERSEDWYGSAVPLLMDRPPDPPTPGGTLEASATAPPAPLAPLSPSGSLVPRTPPRAPARSTFWGPQAWDERPCVPGLVSWAEPEQRPEASVYLGSPQAQRQRLGSPDPEWGLQPRVTLEQISAFWRREGRTSVGF</sequence>
<feature type="compositionally biased region" description="Polar residues" evidence="1">
    <location>
        <begin position="140"/>
        <end position="149"/>
    </location>
</feature>
<organism evidence="2 3">
    <name type="scientific">Callorhinus ursinus</name>
    <name type="common">Northern fur seal</name>
    <dbReference type="NCBI Taxonomy" id="34884"/>
    <lineage>
        <taxon>Eukaryota</taxon>
        <taxon>Metazoa</taxon>
        <taxon>Chordata</taxon>
        <taxon>Craniata</taxon>
        <taxon>Vertebrata</taxon>
        <taxon>Euteleostomi</taxon>
        <taxon>Mammalia</taxon>
        <taxon>Eutheria</taxon>
        <taxon>Laurasiatheria</taxon>
        <taxon>Carnivora</taxon>
        <taxon>Caniformia</taxon>
        <taxon>Pinnipedia</taxon>
        <taxon>Otariidae</taxon>
        <taxon>Callorhinus</taxon>
    </lineage>
</organism>
<proteinExistence type="predicted"/>
<accession>A0A3Q7MQR2</accession>
<name>A0A3Q7MQR2_CALUR</name>
<protein>
    <submittedName>
        <fullName evidence="3">Transmembrane protein C16orf54-like isoform X1</fullName>
    </submittedName>
</protein>
<dbReference type="Proteomes" id="UP000286641">
    <property type="component" value="Unplaced"/>
</dbReference>
<dbReference type="PANTHER" id="PTHR36134">
    <property type="entry name" value="TRANSMEMBRANE PROTEIN C16ORF54"/>
    <property type="match status" value="1"/>
</dbReference>
<feature type="region of interest" description="Disordered" evidence="1">
    <location>
        <begin position="135"/>
        <end position="157"/>
    </location>
</feature>
<reference evidence="3" key="2">
    <citation type="submission" date="2025-08" db="UniProtKB">
        <authorList>
            <consortium name="RefSeq"/>
        </authorList>
    </citation>
    <scope>IDENTIFICATION</scope>
    <source>
        <tissue evidence="3">Blood</tissue>
    </source>
</reference>
<evidence type="ECO:0000313" key="3">
    <source>
        <dbReference type="RefSeq" id="XP_025709703.1"/>
    </source>
</evidence>
<dbReference type="AlphaFoldDB" id="A0A3Q7MQR2"/>
<dbReference type="PANTHER" id="PTHR36134:SF1">
    <property type="entry name" value="TRANSMEMBRANE PROTEIN C16ORF54"/>
    <property type="match status" value="1"/>
</dbReference>
<dbReference type="InterPro" id="IPR031499">
    <property type="entry name" value="DUF4689"/>
</dbReference>
<evidence type="ECO:0000256" key="1">
    <source>
        <dbReference type="SAM" id="MobiDB-lite"/>
    </source>
</evidence>
<feature type="region of interest" description="Disordered" evidence="1">
    <location>
        <begin position="240"/>
        <end position="294"/>
    </location>
</feature>